<proteinExistence type="inferred from homology"/>
<evidence type="ECO:0000256" key="1">
    <source>
        <dbReference type="ARBA" id="ARBA00004406"/>
    </source>
</evidence>
<evidence type="ECO:0000256" key="15">
    <source>
        <dbReference type="ARBA" id="ARBA00081452"/>
    </source>
</evidence>
<evidence type="ECO:0000256" key="12">
    <source>
        <dbReference type="ARBA" id="ARBA00067985"/>
    </source>
</evidence>
<comment type="subcellular location">
    <subcellularLocation>
        <location evidence="1">Endoplasmic reticulum membrane</location>
        <topology evidence="1">Peripheral membrane protein</topology>
    </subcellularLocation>
</comment>
<dbReference type="HOGENOM" id="CLU_007383_6_8_1"/>
<evidence type="ECO:0000256" key="6">
    <source>
        <dbReference type="ARBA" id="ARBA00023002"/>
    </source>
</evidence>
<dbReference type="InterPro" id="IPR002225">
    <property type="entry name" value="3Beta_OHSteriod_DH/Estase"/>
</dbReference>
<evidence type="ECO:0000256" key="7">
    <source>
        <dbReference type="ARBA" id="ARBA00023027"/>
    </source>
</evidence>
<dbReference type="GeneID" id="27899346"/>
<evidence type="ECO:0000256" key="5">
    <source>
        <dbReference type="ARBA" id="ARBA00022955"/>
    </source>
</evidence>
<dbReference type="STRING" id="692275.N1QGN9"/>
<evidence type="ECO:0000256" key="14">
    <source>
        <dbReference type="ARBA" id="ARBA00081397"/>
    </source>
</evidence>
<evidence type="ECO:0000256" key="16">
    <source>
        <dbReference type="ARBA" id="ARBA00082106"/>
    </source>
</evidence>
<evidence type="ECO:0000256" key="11">
    <source>
        <dbReference type="ARBA" id="ARBA00067470"/>
    </source>
</evidence>
<dbReference type="OrthoDB" id="10058185at2759"/>
<keyword evidence="3" id="KW-0444">Lipid biosynthesis</keyword>
<evidence type="ECO:0000313" key="19">
    <source>
        <dbReference type="Proteomes" id="UP000016931"/>
    </source>
</evidence>
<dbReference type="GO" id="GO:0000252">
    <property type="term" value="F:3-beta-hydroxysteroid dehydrogenase [NAD(P)+]/C4-decarboxylase activity"/>
    <property type="evidence" value="ECO:0007669"/>
    <property type="project" value="UniProtKB-ARBA"/>
</dbReference>
<dbReference type="InterPro" id="IPR036291">
    <property type="entry name" value="NAD(P)-bd_dom_sf"/>
</dbReference>
<dbReference type="OMA" id="YNITNHE"/>
<comment type="subunit">
    <text evidence="10">Heterotetramer of ERG25, ERG26, ERG27 and ERG28. ERG28 acts as a scaffold to tether ERG27 and other 4,4-demethylation-related enzymes, forming a demethylation enzyme complex, in the endoplasmic reticulum.</text>
</comment>
<dbReference type="PANTHER" id="PTHR43245:SF51">
    <property type="entry name" value="SHORT CHAIN DEHYDROGENASE_REDUCTASE FAMILY 42E, MEMBER 2"/>
    <property type="match status" value="1"/>
</dbReference>
<keyword evidence="4" id="KW-0256">Endoplasmic reticulum</keyword>
<organism evidence="18 19">
    <name type="scientific">Sphaerulina musiva (strain SO2202)</name>
    <name type="common">Poplar stem canker fungus</name>
    <name type="synonym">Septoria musiva</name>
    <dbReference type="NCBI Taxonomy" id="692275"/>
    <lineage>
        <taxon>Eukaryota</taxon>
        <taxon>Fungi</taxon>
        <taxon>Dikarya</taxon>
        <taxon>Ascomycota</taxon>
        <taxon>Pezizomycotina</taxon>
        <taxon>Dothideomycetes</taxon>
        <taxon>Dothideomycetidae</taxon>
        <taxon>Mycosphaerellales</taxon>
        <taxon>Mycosphaerellaceae</taxon>
        <taxon>Sphaerulina</taxon>
    </lineage>
</organism>
<keyword evidence="6" id="KW-0560">Oxidoreductase</keyword>
<evidence type="ECO:0000256" key="2">
    <source>
        <dbReference type="ARBA" id="ARBA00009219"/>
    </source>
</evidence>
<evidence type="ECO:0000256" key="8">
    <source>
        <dbReference type="ARBA" id="ARBA00023098"/>
    </source>
</evidence>
<protein>
    <recommendedName>
        <fullName evidence="12">Sterol-4-alpha-carboxylate 3-dehydrogenase ERG26, decarboxylating</fullName>
    </recommendedName>
    <alternativeName>
        <fullName evidence="15 16">C-3 Sterol dehydrogenase ERG26</fullName>
    </alternativeName>
    <alternativeName>
        <fullName evidence="13 14">C-4 decarboxylase ERG26</fullName>
    </alternativeName>
    <alternativeName>
        <fullName evidence="11">Sterol-4-alpha-carboxylate 3-dehydrogenase erg26, decarboxylating</fullName>
    </alternativeName>
</protein>
<evidence type="ECO:0000256" key="13">
    <source>
        <dbReference type="ARBA" id="ARBA00081267"/>
    </source>
</evidence>
<evidence type="ECO:0000256" key="9">
    <source>
        <dbReference type="ARBA" id="ARBA00023136"/>
    </source>
</evidence>
<evidence type="ECO:0000256" key="10">
    <source>
        <dbReference type="ARBA" id="ARBA00046995"/>
    </source>
</evidence>
<evidence type="ECO:0000256" key="3">
    <source>
        <dbReference type="ARBA" id="ARBA00022516"/>
    </source>
</evidence>
<dbReference type="AlphaFoldDB" id="N1QGN9"/>
<dbReference type="GO" id="GO:0006696">
    <property type="term" value="P:ergosterol biosynthetic process"/>
    <property type="evidence" value="ECO:0007669"/>
    <property type="project" value="UniProtKB-ARBA"/>
</dbReference>
<dbReference type="InterPro" id="IPR050177">
    <property type="entry name" value="Lipid_A_modif_metabolic_enz"/>
</dbReference>
<dbReference type="SMART" id="SM00822">
    <property type="entry name" value="PKS_KR"/>
    <property type="match status" value="1"/>
</dbReference>
<keyword evidence="5" id="KW-0752">Steroid biosynthesis</keyword>
<keyword evidence="7" id="KW-0520">NAD</keyword>
<dbReference type="FunFam" id="3.40.50.720:FF:000346">
    <property type="entry name" value="C-3 sterol dehydrogenase/C-4 decarboxylase"/>
    <property type="match status" value="1"/>
</dbReference>
<dbReference type="eggNOG" id="KOG1430">
    <property type="taxonomic scope" value="Eukaryota"/>
</dbReference>
<keyword evidence="8" id="KW-0443">Lipid metabolism</keyword>
<accession>N1QGN9</accession>
<dbReference type="SUPFAM" id="SSF51735">
    <property type="entry name" value="NAD(P)-binding Rossmann-fold domains"/>
    <property type="match status" value="1"/>
</dbReference>
<gene>
    <name evidence="18" type="ORF">SEPMUDRAFT_128323</name>
</gene>
<comment type="similarity">
    <text evidence="2">Belongs to the 3-beta-HSD family.</text>
</comment>
<sequence length="394" mass="43785">MEKSKALDTSVPPQRDLSVERDLLNISLGTVLITGGSGGLANQILTLLASRRACSQLHSVDLRPPPEPVTSVTYHTADLTNEVAVHRLFEAIQPDVVIHCASPRYDGSKRAMQKVNIDGTKILIDVAQRTTTKAFVYTSSASVVSDAKTDLRGADESYPLVVGDQQPEFYVHTKAVAETHVLSQNRPADHPHFLTCAIRPSGIFGVGDSWVLPGVIEAYRKGQTKVQLGNNDNLFDFTENTNVAHAHHLAAAALIKCSSQPHIPTDGERVDGQAFFITNDEPIHFWDFTRLAWRYAGDTTTPEQIWTISRPWAMVIAGMLDWIFWLLRLGDPPLTRQKVRLSCMTRYYSIQKAKQRLGYRPLVDMREGLRRGVEDCVRRSVDTIMVASPSSPSE</sequence>
<dbReference type="Gene3D" id="3.40.50.720">
    <property type="entry name" value="NAD(P)-binding Rossmann-like Domain"/>
    <property type="match status" value="1"/>
</dbReference>
<dbReference type="EMBL" id="KB456269">
    <property type="protein sequence ID" value="EMF09738.1"/>
    <property type="molecule type" value="Genomic_DNA"/>
</dbReference>
<keyword evidence="19" id="KW-1185">Reference proteome</keyword>
<dbReference type="Proteomes" id="UP000016931">
    <property type="component" value="Unassembled WGS sequence"/>
</dbReference>
<keyword evidence="9" id="KW-0472">Membrane</keyword>
<dbReference type="RefSeq" id="XP_016757859.1">
    <property type="nucleotide sequence ID" value="XM_016902209.1"/>
</dbReference>
<evidence type="ECO:0000259" key="17">
    <source>
        <dbReference type="SMART" id="SM00822"/>
    </source>
</evidence>
<name>N1QGN9_SPHMS</name>
<dbReference type="InterPro" id="IPR057326">
    <property type="entry name" value="KR_dom"/>
</dbReference>
<dbReference type="GO" id="GO:0005789">
    <property type="term" value="C:endoplasmic reticulum membrane"/>
    <property type="evidence" value="ECO:0007669"/>
    <property type="project" value="UniProtKB-SubCell"/>
</dbReference>
<dbReference type="Pfam" id="PF01073">
    <property type="entry name" value="3Beta_HSD"/>
    <property type="match status" value="1"/>
</dbReference>
<feature type="domain" description="Ketoreductase" evidence="17">
    <location>
        <begin position="29"/>
        <end position="164"/>
    </location>
</feature>
<evidence type="ECO:0000256" key="4">
    <source>
        <dbReference type="ARBA" id="ARBA00022824"/>
    </source>
</evidence>
<evidence type="ECO:0000313" key="18">
    <source>
        <dbReference type="EMBL" id="EMF09738.1"/>
    </source>
</evidence>
<reference evidence="18 19" key="1">
    <citation type="journal article" date="2012" name="PLoS Pathog.">
        <title>Diverse lifestyles and strategies of plant pathogenesis encoded in the genomes of eighteen Dothideomycetes fungi.</title>
        <authorList>
            <person name="Ohm R.A."/>
            <person name="Feau N."/>
            <person name="Henrissat B."/>
            <person name="Schoch C.L."/>
            <person name="Horwitz B.A."/>
            <person name="Barry K.W."/>
            <person name="Condon B.J."/>
            <person name="Copeland A.C."/>
            <person name="Dhillon B."/>
            <person name="Glaser F."/>
            <person name="Hesse C.N."/>
            <person name="Kosti I."/>
            <person name="LaButti K."/>
            <person name="Lindquist E.A."/>
            <person name="Lucas S."/>
            <person name="Salamov A.A."/>
            <person name="Bradshaw R.E."/>
            <person name="Ciuffetti L."/>
            <person name="Hamelin R.C."/>
            <person name="Kema G.H.J."/>
            <person name="Lawrence C."/>
            <person name="Scott J.A."/>
            <person name="Spatafora J.W."/>
            <person name="Turgeon B.G."/>
            <person name="de Wit P.J.G.M."/>
            <person name="Zhong S."/>
            <person name="Goodwin S.B."/>
            <person name="Grigoriev I.V."/>
        </authorList>
    </citation>
    <scope>NUCLEOTIDE SEQUENCE [LARGE SCALE GENOMIC DNA]</scope>
    <source>
        <strain evidence="18 19">SO2202</strain>
    </source>
</reference>
<dbReference type="PANTHER" id="PTHR43245">
    <property type="entry name" value="BIFUNCTIONAL POLYMYXIN RESISTANCE PROTEIN ARNA"/>
    <property type="match status" value="1"/>
</dbReference>